<proteinExistence type="inferred from homology"/>
<evidence type="ECO:0000256" key="5">
    <source>
        <dbReference type="ARBA" id="ARBA00022691"/>
    </source>
</evidence>
<keyword evidence="2" id="KW-0963">Cytoplasm</keyword>
<feature type="domain" description="RlmI-like PUA" evidence="8">
    <location>
        <begin position="7"/>
        <end position="68"/>
    </location>
</feature>
<comment type="similarity">
    <text evidence="6">Belongs to the methyltransferase superfamily. RlmI family.</text>
</comment>
<evidence type="ECO:0000313" key="9">
    <source>
        <dbReference type="EMBL" id="RYC71561.1"/>
    </source>
</evidence>
<name>A0A4Q2UUC5_9BACT</name>
<dbReference type="Proteomes" id="UP000290407">
    <property type="component" value="Unassembled WGS sequence"/>
</dbReference>
<evidence type="ECO:0000313" key="10">
    <source>
        <dbReference type="Proteomes" id="UP000290407"/>
    </source>
</evidence>
<sequence length="404" mass="44823">MTYSKLYLQAGRDEAVRRFHPWVFSRAIGRYEGNLADGDVVEVYDRKGQYLATGHYHDGSIAVRIFSFGATAGGPVTPDLAYWTDKLTHIRSIRQAIINDDTNCYRLVHGEGDGCTGLIIDVYNGVAVLQAHSIGMHRERQLITEALRAVFGDELKAVYDKSAETLPDEYGASVTNGYLFGRTPVPHPVQENGNMFLIDWITGQKTGFFLDQRDNRALLARYAPGKRVLNAFCYSGGFSVYALQAGASEVHSVDVSQKAIDLTNQNVVANFPDQADRNAPGQHEAIADDVMHYLKHQDSQQYDIVVLDPPAFAKSLSARHRAVQGYKRLNAEGLRRVAKGGILFTFSCSQVVDRELFYNTIVAAAIEAGRQVRVLHHLSQPADHPVSLFHPEGGYLKGLVLWVE</sequence>
<dbReference type="GO" id="GO:0032259">
    <property type="term" value="P:methylation"/>
    <property type="evidence" value="ECO:0007669"/>
    <property type="project" value="UniProtKB-KW"/>
</dbReference>
<evidence type="ECO:0000259" key="7">
    <source>
        <dbReference type="Pfam" id="PF10672"/>
    </source>
</evidence>
<evidence type="ECO:0000256" key="1">
    <source>
        <dbReference type="ARBA" id="ARBA00004496"/>
    </source>
</evidence>
<dbReference type="InterPro" id="IPR029063">
    <property type="entry name" value="SAM-dependent_MTases_sf"/>
</dbReference>
<dbReference type="Gene3D" id="3.30.750.80">
    <property type="entry name" value="RNA methyltransferase domain (HRMD) like"/>
    <property type="match status" value="1"/>
</dbReference>
<accession>A0A4Q2UUC5</accession>
<organism evidence="9 10">
    <name type="scientific">Spirosoma sordidisoli</name>
    <dbReference type="NCBI Taxonomy" id="2502893"/>
    <lineage>
        <taxon>Bacteria</taxon>
        <taxon>Pseudomonadati</taxon>
        <taxon>Bacteroidota</taxon>
        <taxon>Cytophagia</taxon>
        <taxon>Cytophagales</taxon>
        <taxon>Cytophagaceae</taxon>
        <taxon>Spirosoma</taxon>
    </lineage>
</organism>
<gene>
    <name evidence="9" type="ORF">EQG79_05325</name>
</gene>
<dbReference type="InterPro" id="IPR019614">
    <property type="entry name" value="SAM-dep_methyl-trfase"/>
</dbReference>
<keyword evidence="10" id="KW-1185">Reference proteome</keyword>
<dbReference type="Gene3D" id="3.40.50.150">
    <property type="entry name" value="Vaccinia Virus protein VP39"/>
    <property type="match status" value="1"/>
</dbReference>
<dbReference type="SUPFAM" id="SSF53335">
    <property type="entry name" value="S-adenosyl-L-methionine-dependent methyltransferases"/>
    <property type="match status" value="1"/>
</dbReference>
<dbReference type="PANTHER" id="PTHR42873">
    <property type="entry name" value="RIBOSOMAL RNA LARGE SUBUNIT METHYLTRANSFERASE"/>
    <property type="match status" value="1"/>
</dbReference>
<evidence type="ECO:0000256" key="6">
    <source>
        <dbReference type="ARBA" id="ARBA00038091"/>
    </source>
</evidence>
<keyword evidence="5" id="KW-0949">S-adenosyl-L-methionine</keyword>
<protein>
    <submittedName>
        <fullName evidence="9">Class I SAM-dependent rRNA methyltransferase</fullName>
    </submittedName>
</protein>
<dbReference type="Pfam" id="PF10672">
    <property type="entry name" value="Methyltrans_SAM"/>
    <property type="match status" value="1"/>
</dbReference>
<dbReference type="GO" id="GO:0005737">
    <property type="term" value="C:cytoplasm"/>
    <property type="evidence" value="ECO:0007669"/>
    <property type="project" value="UniProtKB-SubCell"/>
</dbReference>
<dbReference type="SUPFAM" id="SSF88697">
    <property type="entry name" value="PUA domain-like"/>
    <property type="match status" value="1"/>
</dbReference>
<evidence type="ECO:0000256" key="4">
    <source>
        <dbReference type="ARBA" id="ARBA00022679"/>
    </source>
</evidence>
<dbReference type="GO" id="GO:0003723">
    <property type="term" value="F:RNA binding"/>
    <property type="evidence" value="ECO:0007669"/>
    <property type="project" value="InterPro"/>
</dbReference>
<comment type="caution">
    <text evidence="9">The sequence shown here is derived from an EMBL/GenBank/DDBJ whole genome shotgun (WGS) entry which is preliminary data.</text>
</comment>
<dbReference type="RefSeq" id="WP_077919219.1">
    <property type="nucleotide sequence ID" value="NZ_SBLB01000001.1"/>
</dbReference>
<dbReference type="InterPro" id="IPR015947">
    <property type="entry name" value="PUA-like_sf"/>
</dbReference>
<evidence type="ECO:0000256" key="3">
    <source>
        <dbReference type="ARBA" id="ARBA00022603"/>
    </source>
</evidence>
<dbReference type="PROSITE" id="PS50890">
    <property type="entry name" value="PUA"/>
    <property type="match status" value="1"/>
</dbReference>
<dbReference type="CDD" id="cd21153">
    <property type="entry name" value="PUA_RlmI"/>
    <property type="match status" value="1"/>
</dbReference>
<dbReference type="Gene3D" id="2.30.130.10">
    <property type="entry name" value="PUA domain"/>
    <property type="match status" value="1"/>
</dbReference>
<dbReference type="CDD" id="cd11572">
    <property type="entry name" value="RlmI_M_like"/>
    <property type="match status" value="1"/>
</dbReference>
<dbReference type="AlphaFoldDB" id="A0A4Q2UUC5"/>
<dbReference type="InterPro" id="IPR036974">
    <property type="entry name" value="PUA_sf"/>
</dbReference>
<reference evidence="9 10" key="1">
    <citation type="submission" date="2019-01" db="EMBL/GenBank/DDBJ databases">
        <title>Spirosoma flava sp. nov., a propanil-degrading bacterium isolated from herbicide-contaminated soil.</title>
        <authorList>
            <person name="Zhang L."/>
            <person name="Jiang J.-D."/>
        </authorList>
    </citation>
    <scope>NUCLEOTIDE SEQUENCE [LARGE SCALE GENOMIC DNA]</scope>
    <source>
        <strain evidence="9 10">TY50</strain>
    </source>
</reference>
<evidence type="ECO:0000256" key="2">
    <source>
        <dbReference type="ARBA" id="ARBA00022490"/>
    </source>
</evidence>
<comment type="subcellular location">
    <subcellularLocation>
        <location evidence="1">Cytoplasm</location>
    </subcellularLocation>
</comment>
<evidence type="ECO:0000259" key="8">
    <source>
        <dbReference type="Pfam" id="PF17785"/>
    </source>
</evidence>
<dbReference type="InterPro" id="IPR041532">
    <property type="entry name" value="RlmI-like_PUA"/>
</dbReference>
<dbReference type="CDD" id="cd02440">
    <property type="entry name" value="AdoMet_MTases"/>
    <property type="match status" value="1"/>
</dbReference>
<feature type="domain" description="S-adenosylmethionine-dependent methyltransferase" evidence="7">
    <location>
        <begin position="121"/>
        <end position="346"/>
    </location>
</feature>
<dbReference type="EMBL" id="SBLB01000001">
    <property type="protein sequence ID" value="RYC71561.1"/>
    <property type="molecule type" value="Genomic_DNA"/>
</dbReference>
<dbReference type="PANTHER" id="PTHR42873:SF1">
    <property type="entry name" value="S-ADENOSYLMETHIONINE-DEPENDENT METHYLTRANSFERASE DOMAIN-CONTAINING PROTEIN"/>
    <property type="match status" value="1"/>
</dbReference>
<dbReference type="GO" id="GO:0008168">
    <property type="term" value="F:methyltransferase activity"/>
    <property type="evidence" value="ECO:0007669"/>
    <property type="project" value="UniProtKB-KW"/>
</dbReference>
<keyword evidence="3 9" id="KW-0489">Methyltransferase</keyword>
<keyword evidence="4 9" id="KW-0808">Transferase</keyword>
<dbReference type="Pfam" id="PF17785">
    <property type="entry name" value="PUA_3"/>
    <property type="match status" value="1"/>
</dbReference>